<feature type="signal peptide" evidence="2">
    <location>
        <begin position="1"/>
        <end position="25"/>
    </location>
</feature>
<dbReference type="RefSeq" id="WP_044183979.1">
    <property type="nucleotide sequence ID" value="NZ_JMCB01000002.1"/>
</dbReference>
<feature type="chain" id="PRO_5001800138" evidence="2">
    <location>
        <begin position="26"/>
        <end position="218"/>
    </location>
</feature>
<keyword evidence="4" id="KW-1185">Reference proteome</keyword>
<organism evidence="3 4">
    <name type="scientific">Hyalangium minutum</name>
    <dbReference type="NCBI Taxonomy" id="394096"/>
    <lineage>
        <taxon>Bacteria</taxon>
        <taxon>Pseudomonadati</taxon>
        <taxon>Myxococcota</taxon>
        <taxon>Myxococcia</taxon>
        <taxon>Myxococcales</taxon>
        <taxon>Cystobacterineae</taxon>
        <taxon>Archangiaceae</taxon>
        <taxon>Hyalangium</taxon>
    </lineage>
</organism>
<dbReference type="OrthoDB" id="5510929at2"/>
<reference evidence="3 4" key="1">
    <citation type="submission" date="2014-04" db="EMBL/GenBank/DDBJ databases">
        <title>Genome assembly of Hyalangium minutum DSM 14724.</title>
        <authorList>
            <person name="Sharma G."/>
            <person name="Subramanian S."/>
        </authorList>
    </citation>
    <scope>NUCLEOTIDE SEQUENCE [LARGE SCALE GENOMIC DNA]</scope>
    <source>
        <strain evidence="3 4">DSM 14724</strain>
    </source>
</reference>
<keyword evidence="3" id="KW-0449">Lipoprotein</keyword>
<evidence type="ECO:0000256" key="2">
    <source>
        <dbReference type="SAM" id="SignalP"/>
    </source>
</evidence>
<dbReference type="CDD" id="cd12105">
    <property type="entry name" value="HmuY"/>
    <property type="match status" value="1"/>
</dbReference>
<protein>
    <submittedName>
        <fullName evidence="3">Putative lipoprotein</fullName>
    </submittedName>
</protein>
<gene>
    <name evidence="3" type="ORF">DB31_3500</name>
</gene>
<dbReference type="PROSITE" id="PS51257">
    <property type="entry name" value="PROKAR_LIPOPROTEIN"/>
    <property type="match status" value="1"/>
</dbReference>
<dbReference type="STRING" id="394096.DB31_3500"/>
<dbReference type="Proteomes" id="UP000028725">
    <property type="component" value="Unassembled WGS sequence"/>
</dbReference>
<dbReference type="EMBL" id="JMCB01000002">
    <property type="protein sequence ID" value="KFE71370.1"/>
    <property type="molecule type" value="Genomic_DNA"/>
</dbReference>
<evidence type="ECO:0000313" key="4">
    <source>
        <dbReference type="Proteomes" id="UP000028725"/>
    </source>
</evidence>
<name>A0A085WUK7_9BACT</name>
<dbReference type="AlphaFoldDB" id="A0A085WUK7"/>
<sequence length="218" mass="23756">MRALPLRPALRRPLASVLLLTGWLAACGPDLQPNPDDVPDIEDPGNAPQEPNIRHVDNGDGTLTTTLDATSSEKWIGFDLDQRQQVEGTEDKQWDLAFQRFHIRVRGGVNGSGAVAAAILADADFAQVSQAPAEGYVTDAEDGADENTDPDTAFESGTAWYSYDPRTHQLSPRSMLYVVRTDEGAYFKVRILSYYDAAGTPAMFQLHWGSVKPPAPQG</sequence>
<proteinExistence type="predicted"/>
<comment type="caution">
    <text evidence="3">The sequence shown here is derived from an EMBL/GenBank/DDBJ whole genome shotgun (WGS) entry which is preliminary data.</text>
</comment>
<accession>A0A085WUK7</accession>
<feature type="region of interest" description="Disordered" evidence="1">
    <location>
        <begin position="31"/>
        <end position="59"/>
    </location>
</feature>
<dbReference type="InterPro" id="IPR025921">
    <property type="entry name" value="HmuY"/>
</dbReference>
<evidence type="ECO:0000313" key="3">
    <source>
        <dbReference type="EMBL" id="KFE71370.1"/>
    </source>
</evidence>
<evidence type="ECO:0000256" key="1">
    <source>
        <dbReference type="SAM" id="MobiDB-lite"/>
    </source>
</evidence>
<keyword evidence="2" id="KW-0732">Signal</keyword>
<dbReference type="Pfam" id="PF14064">
    <property type="entry name" value="HmuY"/>
    <property type="match status" value="1"/>
</dbReference>